<gene>
    <name evidence="1" type="ORF">ACFPFX_27015</name>
</gene>
<reference evidence="2" key="1">
    <citation type="journal article" date="2019" name="Int. J. Syst. Evol. Microbiol.">
        <title>The Global Catalogue of Microorganisms (GCM) 10K type strain sequencing project: providing services to taxonomists for standard genome sequencing and annotation.</title>
        <authorList>
            <consortium name="The Broad Institute Genomics Platform"/>
            <consortium name="The Broad Institute Genome Sequencing Center for Infectious Disease"/>
            <person name="Wu L."/>
            <person name="Ma J."/>
        </authorList>
    </citation>
    <scope>NUCLEOTIDE SEQUENCE [LARGE SCALE GENOMIC DNA]</scope>
    <source>
        <strain evidence="2">CCM 7224</strain>
    </source>
</reference>
<comment type="caution">
    <text evidence="1">The sequence shown here is derived from an EMBL/GenBank/DDBJ whole genome shotgun (WGS) entry which is preliminary data.</text>
</comment>
<dbReference type="Proteomes" id="UP001595834">
    <property type="component" value="Unassembled WGS sequence"/>
</dbReference>
<dbReference type="EMBL" id="JBHSIZ010000036">
    <property type="protein sequence ID" value="MFC4959949.1"/>
    <property type="molecule type" value="Genomic_DNA"/>
</dbReference>
<evidence type="ECO:0000313" key="1">
    <source>
        <dbReference type="EMBL" id="MFC4959949.1"/>
    </source>
</evidence>
<protein>
    <submittedName>
        <fullName evidence="1">Uncharacterized protein</fullName>
    </submittedName>
</protein>
<proteinExistence type="predicted"/>
<name>A0ABV9UUL1_9ACTN</name>
<evidence type="ECO:0000313" key="2">
    <source>
        <dbReference type="Proteomes" id="UP001595834"/>
    </source>
</evidence>
<sequence length="41" mass="4025">MSTRAVLVAAVVTGLVLGIASTRSQDADAPREAGSVAVAGR</sequence>
<keyword evidence="2" id="KW-1185">Reference proteome</keyword>
<dbReference type="RefSeq" id="WP_344373582.1">
    <property type="nucleotide sequence ID" value="NZ_BAAASQ010000008.1"/>
</dbReference>
<accession>A0ABV9UUL1</accession>
<organism evidence="1 2">
    <name type="scientific">Streptomyces mauvecolor</name>
    <dbReference type="NCBI Taxonomy" id="58345"/>
    <lineage>
        <taxon>Bacteria</taxon>
        <taxon>Bacillati</taxon>
        <taxon>Actinomycetota</taxon>
        <taxon>Actinomycetes</taxon>
        <taxon>Kitasatosporales</taxon>
        <taxon>Streptomycetaceae</taxon>
        <taxon>Streptomyces</taxon>
    </lineage>
</organism>